<comment type="caution">
    <text evidence="2">The sequence shown here is derived from an EMBL/GenBank/DDBJ whole genome shotgun (WGS) entry which is preliminary data.</text>
</comment>
<dbReference type="InterPro" id="IPR022385">
    <property type="entry name" value="Rhs_assc_core"/>
</dbReference>
<evidence type="ECO:0000313" key="2">
    <source>
        <dbReference type="EMBL" id="TCC19246.1"/>
    </source>
</evidence>
<name>A0A4R0I2G6_9ACTN</name>
<organism evidence="2 3">
    <name type="scientific">Kribbella sindirgiensis</name>
    <dbReference type="NCBI Taxonomy" id="1124744"/>
    <lineage>
        <taxon>Bacteria</taxon>
        <taxon>Bacillati</taxon>
        <taxon>Actinomycetota</taxon>
        <taxon>Actinomycetes</taxon>
        <taxon>Propionibacteriales</taxon>
        <taxon>Kribbellaceae</taxon>
        <taxon>Kribbella</taxon>
    </lineage>
</organism>
<dbReference type="Gene3D" id="2.180.10.10">
    <property type="entry name" value="RHS repeat-associated core"/>
    <property type="match status" value="1"/>
</dbReference>
<reference evidence="2 3" key="1">
    <citation type="submission" date="2019-02" db="EMBL/GenBank/DDBJ databases">
        <title>Kribbella capetownensis sp. nov. and Kribbella speibonae sp. nov., isolated from soil.</title>
        <authorList>
            <person name="Curtis S.M."/>
            <person name="Norton I."/>
            <person name="Everest G.J."/>
            <person name="Meyers P.R."/>
        </authorList>
    </citation>
    <scope>NUCLEOTIDE SEQUENCE [LARGE SCALE GENOMIC DNA]</scope>
    <source>
        <strain evidence="2 3">DSM 27082</strain>
    </source>
</reference>
<dbReference type="NCBIfam" id="TIGR03696">
    <property type="entry name" value="Rhs_assc_core"/>
    <property type="match status" value="1"/>
</dbReference>
<feature type="compositionally biased region" description="Low complexity" evidence="1">
    <location>
        <begin position="65"/>
        <end position="78"/>
    </location>
</feature>
<evidence type="ECO:0000313" key="3">
    <source>
        <dbReference type="Proteomes" id="UP000292695"/>
    </source>
</evidence>
<dbReference type="AlphaFoldDB" id="A0A4R0I2G6"/>
<feature type="region of interest" description="Disordered" evidence="1">
    <location>
        <begin position="64"/>
        <end position="90"/>
    </location>
</feature>
<proteinExistence type="predicted"/>
<gene>
    <name evidence="2" type="ORF">E0H50_38095</name>
</gene>
<dbReference type="EMBL" id="SJKA01000023">
    <property type="protein sequence ID" value="TCC19246.1"/>
    <property type="molecule type" value="Genomic_DNA"/>
</dbReference>
<accession>A0A4R0I2G6</accession>
<keyword evidence="3" id="KW-1185">Reference proteome</keyword>
<feature type="compositionally biased region" description="Low complexity" evidence="1">
    <location>
        <begin position="34"/>
        <end position="44"/>
    </location>
</feature>
<evidence type="ECO:0000256" key="1">
    <source>
        <dbReference type="SAM" id="MobiDB-lite"/>
    </source>
</evidence>
<evidence type="ECO:0008006" key="4">
    <source>
        <dbReference type="Google" id="ProtNLM"/>
    </source>
</evidence>
<feature type="compositionally biased region" description="Basic residues" evidence="1">
    <location>
        <begin position="15"/>
        <end position="30"/>
    </location>
</feature>
<sequence length="443" mass="46559">MGETPVRQHLVPLRPRQRTPGLHHRTRRLPTRPPTTHTYTYDPDGNLTSDGTTTYTWSAAGKPVTSTTAGAKTTYTHTGDGRRATSTTGSQTTRYLWDPLSPQILSVAGASQPTRYLYGSGLLAQQTPSTRTALTTTPNGSVLTATTANYEPYGLTRAGPSNQTPSSPPTPGYIGGLKLPTGNYLLGQREYNPTTGTFLTTDQAGSANPYAYTAANPLKSTDLQGLDGIDGTLTDVSHISGYISTAALGGAVICTLARACGPAVPILLQVSSATGVLSAGTAGILDSQACILKGNCSQLVADVGVGLIATRFPGLGQMRAAAGNSTGELIRVADFANDRAAFSHYAKHVKGIKLGSKGSATLKNGGPDVPEVLDYQTYRRRARLFMGGGAQPGTIEGVRSSDGAVIRLDPSTGYFGVRSRDGIIRTFFRPDDPTTYFLEQLSP</sequence>
<dbReference type="OrthoDB" id="9762066at2"/>
<dbReference type="Proteomes" id="UP000292695">
    <property type="component" value="Unassembled WGS sequence"/>
</dbReference>
<feature type="region of interest" description="Disordered" evidence="1">
    <location>
        <begin position="1"/>
        <end position="45"/>
    </location>
</feature>
<protein>
    <recommendedName>
        <fullName evidence="4">RHS repeat-associated core domain-containing protein</fullName>
    </recommendedName>
</protein>